<keyword evidence="2" id="KW-0680">Restriction system</keyword>
<evidence type="ECO:0000313" key="6">
    <source>
        <dbReference type="Proteomes" id="UP000323046"/>
    </source>
</evidence>
<evidence type="ECO:0000313" key="5">
    <source>
        <dbReference type="EMBL" id="QES29223.1"/>
    </source>
</evidence>
<dbReference type="CDD" id="cd17262">
    <property type="entry name" value="RMtype1_S_Aco12261I-TRD2-CR2"/>
    <property type="match status" value="1"/>
</dbReference>
<evidence type="ECO:0000256" key="1">
    <source>
        <dbReference type="ARBA" id="ARBA00010923"/>
    </source>
</evidence>
<dbReference type="Pfam" id="PF01420">
    <property type="entry name" value="Methylase_S"/>
    <property type="match status" value="2"/>
</dbReference>
<reference evidence="5 6" key="1">
    <citation type="submission" date="2018-05" db="EMBL/GenBank/DDBJ databases">
        <title>Streptomyces venezuelae.</title>
        <authorList>
            <person name="Kim W."/>
            <person name="Lee N."/>
            <person name="Cho B.-K."/>
        </authorList>
    </citation>
    <scope>NUCLEOTIDE SEQUENCE [LARGE SCALE GENOMIC DNA]</scope>
    <source>
        <strain evidence="5 6">ATCC 14583</strain>
    </source>
</reference>
<name>A0A5P2BFK4_STRVZ</name>
<dbReference type="GO" id="GO:0009307">
    <property type="term" value="P:DNA restriction-modification system"/>
    <property type="evidence" value="ECO:0007669"/>
    <property type="project" value="UniProtKB-KW"/>
</dbReference>
<organism evidence="5 6">
    <name type="scientific">Streptomyces venezuelae</name>
    <dbReference type="NCBI Taxonomy" id="54571"/>
    <lineage>
        <taxon>Bacteria</taxon>
        <taxon>Bacillati</taxon>
        <taxon>Actinomycetota</taxon>
        <taxon>Actinomycetes</taxon>
        <taxon>Kitasatosporales</taxon>
        <taxon>Streptomycetaceae</taxon>
        <taxon>Streptomyces</taxon>
    </lineage>
</organism>
<gene>
    <name evidence="5" type="ORF">DEJ47_24820</name>
</gene>
<proteinExistence type="inferred from homology"/>
<dbReference type="GO" id="GO:0003677">
    <property type="term" value="F:DNA binding"/>
    <property type="evidence" value="ECO:0007669"/>
    <property type="project" value="UniProtKB-KW"/>
</dbReference>
<comment type="similarity">
    <text evidence="1">Belongs to the type-I restriction system S methylase family.</text>
</comment>
<evidence type="ECO:0000256" key="3">
    <source>
        <dbReference type="ARBA" id="ARBA00023125"/>
    </source>
</evidence>
<dbReference type="AlphaFoldDB" id="A0A5P2BFK4"/>
<feature type="domain" description="Type I restriction modification DNA specificity" evidence="4">
    <location>
        <begin position="257"/>
        <end position="372"/>
    </location>
</feature>
<keyword evidence="3" id="KW-0238">DNA-binding</keyword>
<evidence type="ECO:0000259" key="4">
    <source>
        <dbReference type="Pfam" id="PF01420"/>
    </source>
</evidence>
<keyword evidence="6" id="KW-1185">Reference proteome</keyword>
<dbReference type="PANTHER" id="PTHR30408">
    <property type="entry name" value="TYPE-1 RESTRICTION ENZYME ECOKI SPECIFICITY PROTEIN"/>
    <property type="match status" value="1"/>
</dbReference>
<accession>A0A5P2BFK4</accession>
<dbReference type="InterPro" id="IPR052021">
    <property type="entry name" value="Type-I_RS_S_subunit"/>
</dbReference>
<protein>
    <recommendedName>
        <fullName evidence="4">Type I restriction modification DNA specificity domain-containing protein</fullName>
    </recommendedName>
</protein>
<dbReference type="SUPFAM" id="SSF116734">
    <property type="entry name" value="DNA methylase specificity domain"/>
    <property type="match status" value="2"/>
</dbReference>
<dbReference type="Gene3D" id="3.90.220.20">
    <property type="entry name" value="DNA methylase specificity domains"/>
    <property type="match status" value="3"/>
</dbReference>
<evidence type="ECO:0000256" key="2">
    <source>
        <dbReference type="ARBA" id="ARBA00022747"/>
    </source>
</evidence>
<sequence>MMAMQDSIIGEIPADWKCATIGSAYEICNQNRLPISRERRRDKSGQYPYYGPTGVLDYINEYRFDGTFALIGEDGDNFLKFATHPMTLLASGRFNVNNHAHVIGSDGVNLVEWFQQYFEHRDITTHLTRQGASRYKLTKAALLDLPLALPGQPEQQAIVNALSDISGLLKSLDRALAKKQAIKQGLMRELLEGRMRLPGFSEKWSEKKISELSTVNPESLASGTSPRRKVDYISLEDVRRGDIFGATQMEFKDAPSRARRVIRSHDILFGTVRPNLQSHALYRGNWKHPIASTGFAIVRTGSSSDPGFLFQLLMSHLADVQISRIIAGSNYPAVSSADVCRLTFMVPSLEEQQAIGAVLSDFDKELSLLKRRSVKAVAMKQGMMQALLSGRTRLPVQGEGSE</sequence>
<dbReference type="InterPro" id="IPR044946">
    <property type="entry name" value="Restrct_endonuc_typeI_TRD_sf"/>
</dbReference>
<feature type="domain" description="Type I restriction modification DNA specificity" evidence="4">
    <location>
        <begin position="13"/>
        <end position="167"/>
    </location>
</feature>
<dbReference type="PANTHER" id="PTHR30408:SF13">
    <property type="entry name" value="TYPE I RESTRICTION ENZYME HINDI SPECIFICITY SUBUNIT"/>
    <property type="match status" value="1"/>
</dbReference>
<dbReference type="EMBL" id="CP029193">
    <property type="protein sequence ID" value="QES29223.1"/>
    <property type="molecule type" value="Genomic_DNA"/>
</dbReference>
<dbReference type="InterPro" id="IPR000055">
    <property type="entry name" value="Restrct_endonuc_typeI_TRD"/>
</dbReference>
<dbReference type="REBASE" id="373257">
    <property type="entry name" value="S.Sve14583ORF24815P"/>
</dbReference>
<dbReference type="Proteomes" id="UP000323046">
    <property type="component" value="Chromosome"/>
</dbReference>